<dbReference type="InterPro" id="IPR020904">
    <property type="entry name" value="Sc_DH/Rdtase_CS"/>
</dbReference>
<dbReference type="InterPro" id="IPR036291">
    <property type="entry name" value="NAD(P)-bd_dom_sf"/>
</dbReference>
<evidence type="ECO:0000256" key="2">
    <source>
        <dbReference type="ARBA" id="ARBA00023002"/>
    </source>
</evidence>
<dbReference type="SUPFAM" id="SSF51735">
    <property type="entry name" value="NAD(P)-binding Rossmann-fold domains"/>
    <property type="match status" value="1"/>
</dbReference>
<dbReference type="InterPro" id="IPR002347">
    <property type="entry name" value="SDR_fam"/>
</dbReference>
<evidence type="ECO:0000259" key="4">
    <source>
        <dbReference type="SMART" id="SM00822"/>
    </source>
</evidence>
<dbReference type="SMART" id="SM00822">
    <property type="entry name" value="PKS_KR"/>
    <property type="match status" value="1"/>
</dbReference>
<dbReference type="Pfam" id="PF00106">
    <property type="entry name" value="adh_short"/>
    <property type="match status" value="1"/>
</dbReference>
<organism evidence="5 6">
    <name type="scientific">Robbsia betulipollinis</name>
    <dbReference type="NCBI Taxonomy" id="2981849"/>
    <lineage>
        <taxon>Bacteria</taxon>
        <taxon>Pseudomonadati</taxon>
        <taxon>Pseudomonadota</taxon>
        <taxon>Betaproteobacteria</taxon>
        <taxon>Burkholderiales</taxon>
        <taxon>Burkholderiaceae</taxon>
        <taxon>Robbsia</taxon>
    </lineage>
</organism>
<dbReference type="InterPro" id="IPR057326">
    <property type="entry name" value="KR_dom"/>
</dbReference>
<comment type="caution">
    <text evidence="5">The sequence shown here is derived from an EMBL/GenBank/DDBJ whole genome shotgun (WGS) entry which is preliminary data.</text>
</comment>
<protein>
    <submittedName>
        <fullName evidence="5">SDR family oxidoreductase</fullName>
    </submittedName>
</protein>
<dbReference type="PANTHER" id="PTHR44196:SF1">
    <property type="entry name" value="DEHYDROGENASE_REDUCTASE SDR FAMILY MEMBER 7B"/>
    <property type="match status" value="1"/>
</dbReference>
<dbReference type="EMBL" id="JAPMXC010000001">
    <property type="protein sequence ID" value="MCY0386150.1"/>
    <property type="molecule type" value="Genomic_DNA"/>
</dbReference>
<accession>A0ABT3ZJL2</accession>
<dbReference type="PRINTS" id="PR00080">
    <property type="entry name" value="SDRFAMILY"/>
</dbReference>
<evidence type="ECO:0000313" key="5">
    <source>
        <dbReference type="EMBL" id="MCY0386150.1"/>
    </source>
</evidence>
<feature type="domain" description="Ketoreductase" evidence="4">
    <location>
        <begin position="19"/>
        <end position="197"/>
    </location>
</feature>
<sequence length="270" mass="28784">MTSLMRFKPGATFMKTSGNTILITGGASGIGRALAEAFHALGNEVVIAGRRREALEQTAAANPGMRMALLDIEDAAGIADFARRLGDDFPALNVVIHNAGIMRPESLRDGALATAEATIATNLLGPIRLTAALLPLLETQAHGAIITVSSGLAFLPLTLTPTYCATKAAIHSYTQSLRYQLRDTPLQVLEIVPPYVQTELMGPEQASDPDAMPLREFIAEVMGILTQSPQTDEICVERVKPLRHAEASGGYAAFFRQFNDGRTAAAKARG</sequence>
<reference evidence="5" key="1">
    <citation type="submission" date="2022-11" db="EMBL/GenBank/DDBJ databases">
        <title>Robbsia betulipollinis sp. nov., isolated from pollen of birch (Betula pendula).</title>
        <authorList>
            <person name="Shi H."/>
            <person name="Ambika Manirajan B."/>
            <person name="Ratering S."/>
            <person name="Geissler-Plaum R."/>
            <person name="Schnell S."/>
        </authorList>
    </citation>
    <scope>NUCLEOTIDE SEQUENCE</scope>
    <source>
        <strain evidence="5">Bb-Pol-6</strain>
    </source>
</reference>
<dbReference type="PANTHER" id="PTHR44196">
    <property type="entry name" value="DEHYDROGENASE/REDUCTASE SDR FAMILY MEMBER 7B"/>
    <property type="match status" value="1"/>
</dbReference>
<keyword evidence="2" id="KW-0560">Oxidoreductase</keyword>
<proteinExistence type="inferred from homology"/>
<dbReference type="Proteomes" id="UP001082899">
    <property type="component" value="Unassembled WGS sequence"/>
</dbReference>
<evidence type="ECO:0000256" key="1">
    <source>
        <dbReference type="ARBA" id="ARBA00006484"/>
    </source>
</evidence>
<keyword evidence="6" id="KW-1185">Reference proteome</keyword>
<name>A0ABT3ZJL2_9BURK</name>
<dbReference type="Gene3D" id="3.40.50.720">
    <property type="entry name" value="NAD(P)-binding Rossmann-like Domain"/>
    <property type="match status" value="1"/>
</dbReference>
<dbReference type="PRINTS" id="PR00081">
    <property type="entry name" value="GDHRDH"/>
</dbReference>
<dbReference type="PROSITE" id="PS00061">
    <property type="entry name" value="ADH_SHORT"/>
    <property type="match status" value="1"/>
</dbReference>
<evidence type="ECO:0000313" key="6">
    <source>
        <dbReference type="Proteomes" id="UP001082899"/>
    </source>
</evidence>
<comment type="similarity">
    <text evidence="1 3">Belongs to the short-chain dehydrogenases/reductases (SDR) family.</text>
</comment>
<gene>
    <name evidence="5" type="ORF">OVY01_02580</name>
</gene>
<evidence type="ECO:0000256" key="3">
    <source>
        <dbReference type="RuleBase" id="RU000363"/>
    </source>
</evidence>